<keyword evidence="2" id="KW-1185">Reference proteome</keyword>
<sequence>MDHHLLQDPYHEEEDALSLCDLPLTSSSDSSWDEYFSNENDQNSSLDDEGFFEFFSEDFTASTRPAADKIIFCGKVIGSKEEEETTMDREAQSQEFSAKIKGGSFLKLRTTSSRHQVRSTGSHKTLSSQGSLNKVSIISSPIVKSKWYVFAFGMGRYSMEMDQRSIKMRQSRRAPATMFQMVEKVEKIKGNERRSGKGLWGLLRLLGFKKNQKNTVSKSHFSCFE</sequence>
<reference evidence="1 2" key="1">
    <citation type="journal article" date="2020" name="Nat. Commun.">
        <title>Genome of Tripterygium wilfordii and identification of cytochrome P450 involved in triptolide biosynthesis.</title>
        <authorList>
            <person name="Tu L."/>
            <person name="Su P."/>
            <person name="Zhang Z."/>
            <person name="Gao L."/>
            <person name="Wang J."/>
            <person name="Hu T."/>
            <person name="Zhou J."/>
            <person name="Zhang Y."/>
            <person name="Zhao Y."/>
            <person name="Liu Y."/>
            <person name="Song Y."/>
            <person name="Tong Y."/>
            <person name="Lu Y."/>
            <person name="Yang J."/>
            <person name="Xu C."/>
            <person name="Jia M."/>
            <person name="Peters R.J."/>
            <person name="Huang L."/>
            <person name="Gao W."/>
        </authorList>
    </citation>
    <scope>NUCLEOTIDE SEQUENCE [LARGE SCALE GENOMIC DNA]</scope>
    <source>
        <strain evidence="2">cv. XIE 37</strain>
        <tissue evidence="1">Leaf</tissue>
    </source>
</reference>
<dbReference type="Proteomes" id="UP000593562">
    <property type="component" value="Unassembled WGS sequence"/>
</dbReference>
<gene>
    <name evidence="1" type="ORF">HS088_TW16G00204</name>
</gene>
<name>A0A7J7CI98_TRIWF</name>
<evidence type="ECO:0000313" key="1">
    <source>
        <dbReference type="EMBL" id="KAF5733764.1"/>
    </source>
</evidence>
<evidence type="ECO:0000313" key="2">
    <source>
        <dbReference type="Proteomes" id="UP000593562"/>
    </source>
</evidence>
<accession>A0A7J7CI98</accession>
<dbReference type="PANTHER" id="PTHR34130">
    <property type="entry name" value="OS08G0243800 PROTEIN"/>
    <property type="match status" value="1"/>
</dbReference>
<organism evidence="1 2">
    <name type="scientific">Tripterygium wilfordii</name>
    <name type="common">Thunder God vine</name>
    <dbReference type="NCBI Taxonomy" id="458696"/>
    <lineage>
        <taxon>Eukaryota</taxon>
        <taxon>Viridiplantae</taxon>
        <taxon>Streptophyta</taxon>
        <taxon>Embryophyta</taxon>
        <taxon>Tracheophyta</taxon>
        <taxon>Spermatophyta</taxon>
        <taxon>Magnoliopsida</taxon>
        <taxon>eudicotyledons</taxon>
        <taxon>Gunneridae</taxon>
        <taxon>Pentapetalae</taxon>
        <taxon>rosids</taxon>
        <taxon>fabids</taxon>
        <taxon>Celastrales</taxon>
        <taxon>Celastraceae</taxon>
        <taxon>Tripterygium</taxon>
    </lineage>
</organism>
<proteinExistence type="predicted"/>
<protein>
    <submittedName>
        <fullName evidence="1">Uncharacterized protein</fullName>
    </submittedName>
</protein>
<dbReference type="PANTHER" id="PTHR34130:SF5">
    <property type="entry name" value="OS08G0243800 PROTEIN"/>
    <property type="match status" value="1"/>
</dbReference>
<dbReference type="InParanoid" id="A0A7J7CI98"/>
<dbReference type="AlphaFoldDB" id="A0A7J7CI98"/>
<comment type="caution">
    <text evidence="1">The sequence shown here is derived from an EMBL/GenBank/DDBJ whole genome shotgun (WGS) entry which is preliminary data.</text>
</comment>
<dbReference type="EMBL" id="JAAARO010000016">
    <property type="protein sequence ID" value="KAF5733764.1"/>
    <property type="molecule type" value="Genomic_DNA"/>
</dbReference>